<name>A0A367KV59_RHIST</name>
<dbReference type="EMBL" id="PJQM01000309">
    <property type="protein sequence ID" value="RCI05762.1"/>
    <property type="molecule type" value="Genomic_DNA"/>
</dbReference>
<comment type="caution">
    <text evidence="1">The sequence shown here is derived from an EMBL/GenBank/DDBJ whole genome shotgun (WGS) entry which is preliminary data.</text>
</comment>
<protein>
    <submittedName>
        <fullName evidence="1">Uncharacterized protein</fullName>
    </submittedName>
</protein>
<evidence type="ECO:0000313" key="2">
    <source>
        <dbReference type="Proteomes" id="UP000253551"/>
    </source>
</evidence>
<keyword evidence="2" id="KW-1185">Reference proteome</keyword>
<reference evidence="1 2" key="1">
    <citation type="journal article" date="2018" name="G3 (Bethesda)">
        <title>Phylogenetic and Phylogenomic Definition of Rhizopus Species.</title>
        <authorList>
            <person name="Gryganskyi A.P."/>
            <person name="Golan J."/>
            <person name="Dolatabadi S."/>
            <person name="Mondo S."/>
            <person name="Robb S."/>
            <person name="Idnurm A."/>
            <person name="Muszewska A."/>
            <person name="Steczkiewicz K."/>
            <person name="Masonjones S."/>
            <person name="Liao H.L."/>
            <person name="Gajdeczka M.T."/>
            <person name="Anike F."/>
            <person name="Vuek A."/>
            <person name="Anishchenko I.M."/>
            <person name="Voigt K."/>
            <person name="de Hoog G.S."/>
            <person name="Smith M.E."/>
            <person name="Heitman J."/>
            <person name="Vilgalys R."/>
            <person name="Stajich J.E."/>
        </authorList>
    </citation>
    <scope>NUCLEOTIDE SEQUENCE [LARGE SCALE GENOMIC DNA]</scope>
    <source>
        <strain evidence="1 2">LSU 92-RS-03</strain>
    </source>
</reference>
<proteinExistence type="predicted"/>
<dbReference type="OrthoDB" id="2244892at2759"/>
<dbReference type="Proteomes" id="UP000253551">
    <property type="component" value="Unassembled WGS sequence"/>
</dbReference>
<dbReference type="AlphaFoldDB" id="A0A367KV59"/>
<organism evidence="1 2">
    <name type="scientific">Rhizopus stolonifer</name>
    <name type="common">Rhizopus nigricans</name>
    <dbReference type="NCBI Taxonomy" id="4846"/>
    <lineage>
        <taxon>Eukaryota</taxon>
        <taxon>Fungi</taxon>
        <taxon>Fungi incertae sedis</taxon>
        <taxon>Mucoromycota</taxon>
        <taxon>Mucoromycotina</taxon>
        <taxon>Mucoromycetes</taxon>
        <taxon>Mucorales</taxon>
        <taxon>Mucorineae</taxon>
        <taxon>Rhizopodaceae</taxon>
        <taxon>Rhizopus</taxon>
    </lineage>
</organism>
<gene>
    <name evidence="1" type="ORF">CU098_009812</name>
</gene>
<sequence>MDLRNLLNQKEENRGLTLIELNELLEAGDSAKSVEKITNATFTFPSSKPESFAFFNIFIQLLLSVTHEEDPYGMQYTRSIIIDSLRTGINGLLNQFDMSWLLEFPQQLTAKTWNSLSRSADISILLYLYGFVLALSKNLDKINKTAWINGLVNFIQSDTHEIITHLWLSVCAIDDTRNQQEFKKTFLNALETRLKTQQPSAKKAQEQTLTLLKRKDTEYLATKVDQQLGSALARAPFTADEFMLGLLELERFSRLNQGLLYRAICASFMKIKRESGNQNGNVRMRRLTIKIDELMEHNPLLDHPLILASPSDDGHYAEGCLAECNRFWIRKMEDMIPDEFDACITILIKQHYPTEQKTNLDFVLADWAAKDKFGRHRYLIVDTILQLLKKTRYNNRTAPFYTFTKLFYLREEQLGDNRSFKKKRLGVDQKLVVGCLSILKRMTEVETETLGRVEAWVGDCLRVTEPDVSKRYIEWLCKANENNTNPRKKKMYLRFLDTALKETVNHLYHTVPIILRSFDDSMLTWLLKLSFTKEMMARYFGGVAQWSTHNLVCDLLSNKSKEFMVKLLTFLRNEMGDTSPNSTKSRKWFSNHFLEPILFMAGHEQSKGTKNVAWRIFSQFFKTRDDFEWYFQTPLVDQQLPFGSLDISKSRDIYSVRYMGLASVVREIGVLKDNEKKERLMRMWFDLWIVSGEDGSCKFTVPISWILHCSGLYDQAPVVVKQMIEQFIRVGTESENQQQEGFLGMLSERSFKDRMMELVLLSDTPEPDSLFDLFLKVACNKPDASEHIITSIVNMLMEVEVDLEIKTMNEFTIKQAIKIEEQPRNKNRKNAMKKAKQKIELEESLQKENHERYIEALRTLIQRILSFLLSFLNHTTLDTSIIKQQIKHKILHTPLFYETLGKLLKLTSQNEDLQKDIQTIVEIGMEYLGRQSSDKRMLQIVPKLFKGK</sequence>
<accession>A0A367KV59</accession>
<evidence type="ECO:0000313" key="1">
    <source>
        <dbReference type="EMBL" id="RCI05762.1"/>
    </source>
</evidence>